<dbReference type="EMBL" id="LRVM01000006">
    <property type="protein sequence ID" value="KXL52619.1"/>
    <property type="molecule type" value="Genomic_DNA"/>
</dbReference>
<evidence type="ECO:0000313" key="3">
    <source>
        <dbReference type="Proteomes" id="UP000070539"/>
    </source>
</evidence>
<reference evidence="2 3" key="1">
    <citation type="submission" date="2016-01" db="EMBL/GenBank/DDBJ databases">
        <title>Genome sequence of Clostridium neopropionicum X4, DSM-3847.</title>
        <authorList>
            <person name="Poehlein A."/>
            <person name="Beck M.H."/>
            <person name="Bengelsdorf F.R."/>
            <person name="Daniel R."/>
            <person name="Duerre P."/>
        </authorList>
    </citation>
    <scope>NUCLEOTIDE SEQUENCE [LARGE SCALE GENOMIC DNA]</scope>
    <source>
        <strain evidence="2 3">DSM-3847</strain>
    </source>
</reference>
<keyword evidence="1" id="KW-1133">Transmembrane helix</keyword>
<dbReference type="AlphaFoldDB" id="A0A136WE47"/>
<comment type="caution">
    <text evidence="2">The sequence shown here is derived from an EMBL/GenBank/DDBJ whole genome shotgun (WGS) entry which is preliminary data.</text>
</comment>
<evidence type="ECO:0000256" key="1">
    <source>
        <dbReference type="SAM" id="Phobius"/>
    </source>
</evidence>
<name>A0A136WE47_9FIRM</name>
<proteinExistence type="predicted"/>
<dbReference type="Proteomes" id="UP000070539">
    <property type="component" value="Unassembled WGS sequence"/>
</dbReference>
<organism evidence="2 3">
    <name type="scientific">Anaerotignum neopropionicum</name>
    <dbReference type="NCBI Taxonomy" id="36847"/>
    <lineage>
        <taxon>Bacteria</taxon>
        <taxon>Bacillati</taxon>
        <taxon>Bacillota</taxon>
        <taxon>Clostridia</taxon>
        <taxon>Lachnospirales</taxon>
        <taxon>Anaerotignaceae</taxon>
        <taxon>Anaerotignum</taxon>
    </lineage>
</organism>
<sequence>MKKTWYAIFFLILVNLLLYYNSILNPQLAKVFIFLYFLEIIIYEIYFKNRSDLKWSLRVLRSAFIALLFLSIKGSFSKMQTIGCLSGAFLYGFYIMYLEQTQKKD</sequence>
<keyword evidence="3" id="KW-1185">Reference proteome</keyword>
<keyword evidence="1" id="KW-0472">Membrane</keyword>
<keyword evidence="1" id="KW-0812">Transmembrane</keyword>
<gene>
    <name evidence="2" type="ORF">CLNEO_20280</name>
</gene>
<protein>
    <submittedName>
        <fullName evidence="2">Uncharacterized protein</fullName>
    </submittedName>
</protein>
<feature type="transmembrane region" description="Helical" evidence="1">
    <location>
        <begin position="5"/>
        <end position="22"/>
    </location>
</feature>
<evidence type="ECO:0000313" key="2">
    <source>
        <dbReference type="EMBL" id="KXL52619.1"/>
    </source>
</evidence>
<feature type="transmembrane region" description="Helical" evidence="1">
    <location>
        <begin position="82"/>
        <end position="98"/>
    </location>
</feature>
<dbReference type="STRING" id="36847.CLNEO_20280"/>
<feature type="transmembrane region" description="Helical" evidence="1">
    <location>
        <begin position="28"/>
        <end position="47"/>
    </location>
</feature>
<accession>A0A136WE47</accession>